<keyword evidence="3" id="KW-1185">Reference proteome</keyword>
<organism evidence="2 3">
    <name type="scientific">Rhizophlyctis rosea</name>
    <dbReference type="NCBI Taxonomy" id="64517"/>
    <lineage>
        <taxon>Eukaryota</taxon>
        <taxon>Fungi</taxon>
        <taxon>Fungi incertae sedis</taxon>
        <taxon>Chytridiomycota</taxon>
        <taxon>Chytridiomycota incertae sedis</taxon>
        <taxon>Chytridiomycetes</taxon>
        <taxon>Rhizophlyctidales</taxon>
        <taxon>Rhizophlyctidaceae</taxon>
        <taxon>Rhizophlyctis</taxon>
    </lineage>
</organism>
<dbReference type="SUPFAM" id="SSF53067">
    <property type="entry name" value="Actin-like ATPase domain"/>
    <property type="match status" value="1"/>
</dbReference>
<comment type="caution">
    <text evidence="2">The sequence shown here is derived from an EMBL/GenBank/DDBJ whole genome shotgun (WGS) entry which is preliminary data.</text>
</comment>
<evidence type="ECO:0000313" key="3">
    <source>
        <dbReference type="Proteomes" id="UP001212841"/>
    </source>
</evidence>
<feature type="compositionally biased region" description="Low complexity" evidence="1">
    <location>
        <begin position="56"/>
        <end position="85"/>
    </location>
</feature>
<dbReference type="Gene3D" id="3.30.420.40">
    <property type="match status" value="1"/>
</dbReference>
<evidence type="ECO:0000256" key="1">
    <source>
        <dbReference type="SAM" id="MobiDB-lite"/>
    </source>
</evidence>
<accession>A0AAD5S415</accession>
<gene>
    <name evidence="2" type="ORF">HK097_002775</name>
</gene>
<protein>
    <submittedName>
        <fullName evidence="2">Uncharacterized protein</fullName>
    </submittedName>
</protein>
<dbReference type="Pfam" id="PF00022">
    <property type="entry name" value="Actin"/>
    <property type="match status" value="1"/>
</dbReference>
<sequence>MSQYQEKTIVIIEPGSYQTKAGIADHSNPLTVRLPSLVGLRKPPTNGPAARFTDLSQPTPQQQSQSDPSSPTQQQQDQPSSGSDPAQPPEPPKSYIFGNDLQNALASASESLHLIRVIENGTVKDWEALRSLWKHILQHHLHCPRAPGRPPRGAGPPRARGREPGGGLCRHRGPGGRCI</sequence>
<dbReference type="AlphaFoldDB" id="A0AAD5S415"/>
<proteinExistence type="predicted"/>
<feature type="region of interest" description="Disordered" evidence="1">
    <location>
        <begin position="144"/>
        <end position="179"/>
    </location>
</feature>
<dbReference type="Proteomes" id="UP001212841">
    <property type="component" value="Unassembled WGS sequence"/>
</dbReference>
<reference evidence="2" key="1">
    <citation type="submission" date="2020-05" db="EMBL/GenBank/DDBJ databases">
        <title>Phylogenomic resolution of chytrid fungi.</title>
        <authorList>
            <person name="Stajich J.E."/>
            <person name="Amses K."/>
            <person name="Simmons R."/>
            <person name="Seto K."/>
            <person name="Myers J."/>
            <person name="Bonds A."/>
            <person name="Quandt C.A."/>
            <person name="Barry K."/>
            <person name="Liu P."/>
            <person name="Grigoriev I."/>
            <person name="Longcore J.E."/>
            <person name="James T.Y."/>
        </authorList>
    </citation>
    <scope>NUCLEOTIDE SEQUENCE</scope>
    <source>
        <strain evidence="2">JEL0318</strain>
    </source>
</reference>
<feature type="region of interest" description="Disordered" evidence="1">
    <location>
        <begin position="35"/>
        <end position="97"/>
    </location>
</feature>
<name>A0AAD5S415_9FUNG</name>
<dbReference type="InterPro" id="IPR004000">
    <property type="entry name" value="Actin"/>
</dbReference>
<feature type="compositionally biased region" description="Basic residues" evidence="1">
    <location>
        <begin position="169"/>
        <end position="179"/>
    </location>
</feature>
<dbReference type="EMBL" id="JADGJD010001618">
    <property type="protein sequence ID" value="KAJ3039637.1"/>
    <property type="molecule type" value="Genomic_DNA"/>
</dbReference>
<dbReference type="InterPro" id="IPR043129">
    <property type="entry name" value="ATPase_NBD"/>
</dbReference>
<evidence type="ECO:0000313" key="2">
    <source>
        <dbReference type="EMBL" id="KAJ3039637.1"/>
    </source>
</evidence>